<dbReference type="AlphaFoldDB" id="A0A1J7BUN7"/>
<comment type="caution">
    <text evidence="1">The sequence shown here is derived from an EMBL/GenBank/DDBJ whole genome shotgun (WGS) entry which is preliminary data.</text>
</comment>
<dbReference type="RefSeq" id="WP_071635723.1">
    <property type="nucleotide sequence ID" value="NZ_MLFK01000005.1"/>
</dbReference>
<dbReference type="PANTHER" id="PTHR41339:SF1">
    <property type="entry name" value="SECRETED PROTEIN"/>
    <property type="match status" value="1"/>
</dbReference>
<organism evidence="1 2">
    <name type="scientific">Flavobacterium johnsoniae</name>
    <name type="common">Cytophaga johnsonae</name>
    <dbReference type="NCBI Taxonomy" id="986"/>
    <lineage>
        <taxon>Bacteria</taxon>
        <taxon>Pseudomonadati</taxon>
        <taxon>Bacteroidota</taxon>
        <taxon>Flavobacteriia</taxon>
        <taxon>Flavobacteriales</taxon>
        <taxon>Flavobacteriaceae</taxon>
        <taxon>Flavobacterium</taxon>
    </lineage>
</organism>
<accession>A0A1J7BUN7</accession>
<dbReference type="Proteomes" id="UP000182826">
    <property type="component" value="Unassembled WGS sequence"/>
</dbReference>
<proteinExistence type="predicted"/>
<name>A0A1J7BUN7_FLAJO</name>
<dbReference type="OrthoDB" id="1521716at2"/>
<evidence type="ECO:0000313" key="1">
    <source>
        <dbReference type="EMBL" id="OIV42422.1"/>
    </source>
</evidence>
<keyword evidence="2" id="KW-1185">Reference proteome</keyword>
<protein>
    <recommendedName>
        <fullName evidence="3">T9SS C-terminal target domain-containing protein</fullName>
    </recommendedName>
</protein>
<reference evidence="1 2" key="1">
    <citation type="submission" date="2016-10" db="EMBL/GenBank/DDBJ databases">
        <title>Draft Genome Sequence of Rhizobacteria Flavobacterium johnsoniae CI04.</title>
        <authorList>
            <person name="Bravo J.I."/>
            <person name="Lozano G.L."/>
            <person name="Handelsman J."/>
        </authorList>
    </citation>
    <scope>NUCLEOTIDE SEQUENCE [LARGE SCALE GENOMIC DNA]</scope>
    <source>
        <strain evidence="1 2">CI04</strain>
    </source>
</reference>
<dbReference type="EMBL" id="MLFK01000005">
    <property type="protein sequence ID" value="OIV42422.1"/>
    <property type="molecule type" value="Genomic_DNA"/>
</dbReference>
<sequence>MKKITQMICVLLTVTSMSAQQEKGIMGYTNWLNNWTEFKPNKVEYGEANQILAGNISVNTKLLKRNIYVLQGNVYVTNNAVLTIEPGTLIIGDFETKGTLVVTKGAQLVADGLETDPIVFTSNRSQKKAGDWGGVVILGDAPINKFGNVGSYNMDLDPTLTTYGGDNVASNSGILRFVRIEFAGKKVKGVDTFNGLTLAGVGNKTILENIMVSYAGGDSFGFLGGDVNATKFVSYKSINDDYKFTQGVQCRFYNSLAVRSSYFSSTKDGSRCMEVKSYEKKSETDFTKKQTLVVATNITMLNDSENINADIQAGLVKEAVYVAENASLEMKRSVISGFNPAVLLDSKTEINDANLKKIKFEEMYFNLCKGNIFTEYNSNNEDLESWYGNSVFFNVYSQSSNKETFIDMFNPKKPDYRLQLGKITASSGNR</sequence>
<evidence type="ECO:0000313" key="2">
    <source>
        <dbReference type="Proteomes" id="UP000182826"/>
    </source>
</evidence>
<gene>
    <name evidence="1" type="ORF">BKM63_05965</name>
</gene>
<dbReference type="PANTHER" id="PTHR41339">
    <property type="entry name" value="LIPL48"/>
    <property type="match status" value="1"/>
</dbReference>
<evidence type="ECO:0008006" key="3">
    <source>
        <dbReference type="Google" id="ProtNLM"/>
    </source>
</evidence>